<dbReference type="RefSeq" id="WP_094838231.1">
    <property type="nucleotide sequence ID" value="NZ_NEVQ01000013.1"/>
</dbReference>
<keyword evidence="4" id="KW-0472">Membrane</keyword>
<dbReference type="GO" id="GO:0000976">
    <property type="term" value="F:transcription cis-regulatory region binding"/>
    <property type="evidence" value="ECO:0007669"/>
    <property type="project" value="TreeGrafter"/>
</dbReference>
<proteinExistence type="predicted"/>
<reference evidence="6 7" key="1">
    <citation type="submission" date="2017-05" db="EMBL/GenBank/DDBJ databases">
        <title>Complete and WGS of Bordetella genogroups.</title>
        <authorList>
            <person name="Spilker T."/>
            <person name="LiPuma J."/>
        </authorList>
    </citation>
    <scope>NUCLEOTIDE SEQUENCE [LARGE SCALE GENOMIC DNA]</scope>
    <source>
        <strain evidence="6 7">AU9919</strain>
    </source>
</reference>
<dbReference type="Pfam" id="PF00356">
    <property type="entry name" value="LacI"/>
    <property type="match status" value="1"/>
</dbReference>
<dbReference type="PROSITE" id="PS50932">
    <property type="entry name" value="HTH_LACI_2"/>
    <property type="match status" value="1"/>
</dbReference>
<feature type="domain" description="HTH lacI-type" evidence="5">
    <location>
        <begin position="17"/>
        <end position="71"/>
    </location>
</feature>
<dbReference type="SUPFAM" id="SSF47413">
    <property type="entry name" value="lambda repressor-like DNA-binding domains"/>
    <property type="match status" value="1"/>
</dbReference>
<dbReference type="CDD" id="cd01392">
    <property type="entry name" value="HTH_LacI"/>
    <property type="match status" value="1"/>
</dbReference>
<dbReference type="AlphaFoldDB" id="A0A261U617"/>
<protein>
    <submittedName>
        <fullName evidence="6">GntR family transcriptional regulator</fullName>
    </submittedName>
</protein>
<organism evidence="6 7">
    <name type="scientific">Bordetella genomosp. 4</name>
    <dbReference type="NCBI Taxonomy" id="463044"/>
    <lineage>
        <taxon>Bacteria</taxon>
        <taxon>Pseudomonadati</taxon>
        <taxon>Pseudomonadota</taxon>
        <taxon>Betaproteobacteria</taxon>
        <taxon>Burkholderiales</taxon>
        <taxon>Alcaligenaceae</taxon>
        <taxon>Bordetella</taxon>
    </lineage>
</organism>
<keyword evidence="4" id="KW-1133">Transmembrane helix</keyword>
<evidence type="ECO:0000256" key="4">
    <source>
        <dbReference type="SAM" id="Phobius"/>
    </source>
</evidence>
<name>A0A261U617_9BORD</name>
<comment type="caution">
    <text evidence="6">The sequence shown here is derived from an EMBL/GenBank/DDBJ whole genome shotgun (WGS) entry which is preliminary data.</text>
</comment>
<dbReference type="Gene3D" id="3.40.50.2300">
    <property type="match status" value="2"/>
</dbReference>
<evidence type="ECO:0000256" key="3">
    <source>
        <dbReference type="ARBA" id="ARBA00023163"/>
    </source>
</evidence>
<sequence length="342" mass="36164">MSSDKPNLSRSSERASVTVRDVARAAGVAMITVSRAINTPQAVSPQTLEKVNAAIQALGYVPNLMAGSLRLSRSHLVTVLVPTIAGSLFSGMITALTRSLGAKGYQLIVGQSGYDMPSEDALLRAIIGRRPDGIVLTGVMHSEQGRQLLKASGIPIVETWDATPTPIDMLLSLSHEAIGAAVSRYLHERGKMRQAVLAGDDERARLRAQSFVRTAMALGLPEPKVIHMPAPTTHAQGRDGLRQLQAMQKDIDAVFCSSDLMAAGVLTEAVVQGLSVPDDLAVVGFGDMDFAASMSPSITSVHVDGAAIGEQAAEMIDARANGLWPAQQVVEIGFHIVAREST</sequence>
<dbReference type="Pfam" id="PF13377">
    <property type="entry name" value="Peripla_BP_3"/>
    <property type="match status" value="1"/>
</dbReference>
<dbReference type="Proteomes" id="UP000216885">
    <property type="component" value="Unassembled WGS sequence"/>
</dbReference>
<dbReference type="InterPro" id="IPR000843">
    <property type="entry name" value="HTH_LacI"/>
</dbReference>
<dbReference type="PANTHER" id="PTHR30146">
    <property type="entry name" value="LACI-RELATED TRANSCRIPTIONAL REPRESSOR"/>
    <property type="match status" value="1"/>
</dbReference>
<keyword evidence="4" id="KW-0812">Transmembrane</keyword>
<dbReference type="InterPro" id="IPR046335">
    <property type="entry name" value="LacI/GalR-like_sensor"/>
</dbReference>
<keyword evidence="7" id="KW-1185">Reference proteome</keyword>
<dbReference type="InterPro" id="IPR028082">
    <property type="entry name" value="Peripla_BP_I"/>
</dbReference>
<dbReference type="GO" id="GO:0003700">
    <property type="term" value="F:DNA-binding transcription factor activity"/>
    <property type="evidence" value="ECO:0007669"/>
    <property type="project" value="TreeGrafter"/>
</dbReference>
<dbReference type="SUPFAM" id="SSF53822">
    <property type="entry name" value="Periplasmic binding protein-like I"/>
    <property type="match status" value="1"/>
</dbReference>
<keyword evidence="2" id="KW-0238">DNA-binding</keyword>
<dbReference type="Gene3D" id="1.10.260.40">
    <property type="entry name" value="lambda repressor-like DNA-binding domains"/>
    <property type="match status" value="1"/>
</dbReference>
<evidence type="ECO:0000313" key="7">
    <source>
        <dbReference type="Proteomes" id="UP000216885"/>
    </source>
</evidence>
<keyword evidence="3" id="KW-0804">Transcription</keyword>
<dbReference type="SMART" id="SM00354">
    <property type="entry name" value="HTH_LACI"/>
    <property type="match status" value="1"/>
</dbReference>
<dbReference type="CDD" id="cd01575">
    <property type="entry name" value="PBP1_GntR"/>
    <property type="match status" value="1"/>
</dbReference>
<evidence type="ECO:0000256" key="2">
    <source>
        <dbReference type="ARBA" id="ARBA00023125"/>
    </source>
</evidence>
<dbReference type="InterPro" id="IPR010982">
    <property type="entry name" value="Lambda_DNA-bd_dom_sf"/>
</dbReference>
<evidence type="ECO:0000259" key="5">
    <source>
        <dbReference type="PROSITE" id="PS50932"/>
    </source>
</evidence>
<dbReference type="PANTHER" id="PTHR30146:SF33">
    <property type="entry name" value="TRANSCRIPTIONAL REGULATOR"/>
    <property type="match status" value="1"/>
</dbReference>
<evidence type="ECO:0000256" key="1">
    <source>
        <dbReference type="ARBA" id="ARBA00023015"/>
    </source>
</evidence>
<keyword evidence="1" id="KW-0805">Transcription regulation</keyword>
<dbReference type="EMBL" id="NEVQ01000013">
    <property type="protein sequence ID" value="OZI56700.1"/>
    <property type="molecule type" value="Genomic_DNA"/>
</dbReference>
<accession>A0A261U617</accession>
<evidence type="ECO:0000313" key="6">
    <source>
        <dbReference type="EMBL" id="OZI56700.1"/>
    </source>
</evidence>
<feature type="transmembrane region" description="Helical" evidence="4">
    <location>
        <begin position="75"/>
        <end position="96"/>
    </location>
</feature>
<gene>
    <name evidence="6" type="ORF">CAL20_14960</name>
</gene>